<reference evidence="1 2" key="1">
    <citation type="submission" date="2024-02" db="EMBL/GenBank/DDBJ databases">
        <authorList>
            <person name="Vignale AGUSTIN F."/>
            <person name="Sosa J E."/>
            <person name="Modenutti C."/>
        </authorList>
    </citation>
    <scope>NUCLEOTIDE SEQUENCE [LARGE SCALE GENOMIC DNA]</scope>
</reference>
<gene>
    <name evidence="1" type="ORF">ILEXP_LOCUS11389</name>
</gene>
<accession>A0ABC8RJD9</accession>
<evidence type="ECO:0000313" key="1">
    <source>
        <dbReference type="EMBL" id="CAK9143670.1"/>
    </source>
</evidence>
<evidence type="ECO:0000313" key="2">
    <source>
        <dbReference type="Proteomes" id="UP001642360"/>
    </source>
</evidence>
<sequence length="131" mass="14487">MIAAANSVLPTNSFTRPLSLHQLPNRVVCFNLGFGLKPDTRSYSLLLGRGDKMELFRKLSRGCFKFKQRPKKDREVEVESVSGGEDIFNAASAEAKVQPEHLVIMVNGIIGSDLVRIGIFGSVMIMQLTAY</sequence>
<dbReference type="EMBL" id="CAUOFW020001323">
    <property type="protein sequence ID" value="CAK9143670.1"/>
    <property type="molecule type" value="Genomic_DNA"/>
</dbReference>
<organism evidence="1 2">
    <name type="scientific">Ilex paraguariensis</name>
    <name type="common">yerba mate</name>
    <dbReference type="NCBI Taxonomy" id="185542"/>
    <lineage>
        <taxon>Eukaryota</taxon>
        <taxon>Viridiplantae</taxon>
        <taxon>Streptophyta</taxon>
        <taxon>Embryophyta</taxon>
        <taxon>Tracheophyta</taxon>
        <taxon>Spermatophyta</taxon>
        <taxon>Magnoliopsida</taxon>
        <taxon>eudicotyledons</taxon>
        <taxon>Gunneridae</taxon>
        <taxon>Pentapetalae</taxon>
        <taxon>asterids</taxon>
        <taxon>campanulids</taxon>
        <taxon>Aquifoliales</taxon>
        <taxon>Aquifoliaceae</taxon>
        <taxon>Ilex</taxon>
    </lineage>
</organism>
<dbReference type="AlphaFoldDB" id="A0ABC8RJD9"/>
<name>A0ABC8RJD9_9AQUA</name>
<protein>
    <submittedName>
        <fullName evidence="1">Uncharacterized protein</fullName>
    </submittedName>
</protein>
<keyword evidence="2" id="KW-1185">Reference proteome</keyword>
<dbReference type="Proteomes" id="UP001642360">
    <property type="component" value="Unassembled WGS sequence"/>
</dbReference>
<comment type="caution">
    <text evidence="1">The sequence shown here is derived from an EMBL/GenBank/DDBJ whole genome shotgun (WGS) entry which is preliminary data.</text>
</comment>
<proteinExistence type="predicted"/>